<dbReference type="AlphaFoldDB" id="A0AAD8MPX8"/>
<reference evidence="2" key="1">
    <citation type="submission" date="2023-02" db="EMBL/GenBank/DDBJ databases">
        <title>Genome of toxic invasive species Heracleum sosnowskyi carries increased number of genes despite the absence of recent whole-genome duplications.</title>
        <authorList>
            <person name="Schelkunov M."/>
            <person name="Shtratnikova V."/>
            <person name="Makarenko M."/>
            <person name="Klepikova A."/>
            <person name="Omelchenko D."/>
            <person name="Novikova G."/>
            <person name="Obukhova E."/>
            <person name="Bogdanov V."/>
            <person name="Penin A."/>
            <person name="Logacheva M."/>
        </authorList>
    </citation>
    <scope>NUCLEOTIDE SEQUENCE</scope>
    <source>
        <strain evidence="2">Hsosn_3</strain>
        <tissue evidence="2">Leaf</tissue>
    </source>
</reference>
<feature type="compositionally biased region" description="Polar residues" evidence="1">
    <location>
        <begin position="103"/>
        <end position="114"/>
    </location>
</feature>
<dbReference type="EMBL" id="JAUIZM010000006">
    <property type="protein sequence ID" value="KAK1379653.1"/>
    <property type="molecule type" value="Genomic_DNA"/>
</dbReference>
<organism evidence="2 3">
    <name type="scientific">Heracleum sosnowskyi</name>
    <dbReference type="NCBI Taxonomy" id="360622"/>
    <lineage>
        <taxon>Eukaryota</taxon>
        <taxon>Viridiplantae</taxon>
        <taxon>Streptophyta</taxon>
        <taxon>Embryophyta</taxon>
        <taxon>Tracheophyta</taxon>
        <taxon>Spermatophyta</taxon>
        <taxon>Magnoliopsida</taxon>
        <taxon>eudicotyledons</taxon>
        <taxon>Gunneridae</taxon>
        <taxon>Pentapetalae</taxon>
        <taxon>asterids</taxon>
        <taxon>campanulids</taxon>
        <taxon>Apiales</taxon>
        <taxon>Apiaceae</taxon>
        <taxon>Apioideae</taxon>
        <taxon>apioid superclade</taxon>
        <taxon>Tordylieae</taxon>
        <taxon>Tordyliinae</taxon>
        <taxon>Heracleum</taxon>
    </lineage>
</organism>
<feature type="compositionally biased region" description="Acidic residues" evidence="1">
    <location>
        <begin position="1"/>
        <end position="11"/>
    </location>
</feature>
<evidence type="ECO:0000313" key="3">
    <source>
        <dbReference type="Proteomes" id="UP001237642"/>
    </source>
</evidence>
<protein>
    <submittedName>
        <fullName evidence="2">Uncharacterized protein</fullName>
    </submittedName>
</protein>
<proteinExistence type="predicted"/>
<feature type="compositionally biased region" description="Polar residues" evidence="1">
    <location>
        <begin position="35"/>
        <end position="49"/>
    </location>
</feature>
<feature type="region of interest" description="Disordered" evidence="1">
    <location>
        <begin position="1"/>
        <end position="70"/>
    </location>
</feature>
<name>A0AAD8MPX8_9APIA</name>
<feature type="region of interest" description="Disordered" evidence="1">
    <location>
        <begin position="97"/>
        <end position="118"/>
    </location>
</feature>
<accession>A0AAD8MPX8</accession>
<reference evidence="2" key="2">
    <citation type="submission" date="2023-05" db="EMBL/GenBank/DDBJ databases">
        <authorList>
            <person name="Schelkunov M.I."/>
        </authorList>
    </citation>
    <scope>NUCLEOTIDE SEQUENCE</scope>
    <source>
        <strain evidence="2">Hsosn_3</strain>
        <tissue evidence="2">Leaf</tissue>
    </source>
</reference>
<comment type="caution">
    <text evidence="2">The sequence shown here is derived from an EMBL/GenBank/DDBJ whole genome shotgun (WGS) entry which is preliminary data.</text>
</comment>
<keyword evidence="3" id="KW-1185">Reference proteome</keyword>
<sequence length="144" mass="15510">MEDGRMEEEEALSMVLDDPNPDASLVRRSPVDTPIPSTASEGTQNQSVSPDADVPLMGNEVGRSTPIPSTTNLHLSFDLYSHIELEIVRDCVKVERSSEDRTIPSTTSEGTQSHPVPPVATEITSASTDANVPPMGTYTSSNHF</sequence>
<gene>
    <name evidence="2" type="ORF">POM88_026397</name>
</gene>
<evidence type="ECO:0000313" key="2">
    <source>
        <dbReference type="EMBL" id="KAK1379653.1"/>
    </source>
</evidence>
<evidence type="ECO:0000256" key="1">
    <source>
        <dbReference type="SAM" id="MobiDB-lite"/>
    </source>
</evidence>
<dbReference type="Proteomes" id="UP001237642">
    <property type="component" value="Unassembled WGS sequence"/>
</dbReference>